<evidence type="ECO:0000313" key="6">
    <source>
        <dbReference type="EMBL" id="CAH1999498.1"/>
    </source>
</evidence>
<keyword evidence="1" id="KW-0433">Leucine-rich repeat</keyword>
<dbReference type="SMART" id="SM00248">
    <property type="entry name" value="ANK"/>
    <property type="match status" value="9"/>
</dbReference>
<dbReference type="PANTHER" id="PTHR24198">
    <property type="entry name" value="ANKYRIN REPEAT AND PROTEIN KINASE DOMAIN-CONTAINING PROTEIN"/>
    <property type="match status" value="1"/>
</dbReference>
<dbReference type="Gene3D" id="3.80.10.10">
    <property type="entry name" value="Ribonuclease Inhibitor"/>
    <property type="match status" value="1"/>
</dbReference>
<keyword evidence="7" id="KW-1185">Reference proteome</keyword>
<keyword evidence="2" id="KW-0677">Repeat</keyword>
<feature type="repeat" description="ANK" evidence="4">
    <location>
        <begin position="82"/>
        <end position="114"/>
    </location>
</feature>
<feature type="repeat" description="ANK" evidence="4">
    <location>
        <begin position="46"/>
        <end position="78"/>
    </location>
</feature>
<dbReference type="InterPro" id="IPR036770">
    <property type="entry name" value="Ankyrin_rpt-contain_sf"/>
</dbReference>
<evidence type="ECO:0000256" key="3">
    <source>
        <dbReference type="ARBA" id="ARBA00023043"/>
    </source>
</evidence>
<dbReference type="Pfam" id="PF12796">
    <property type="entry name" value="Ank_2"/>
    <property type="match status" value="2"/>
</dbReference>
<dbReference type="Proteomes" id="UP001152888">
    <property type="component" value="Unassembled WGS sequence"/>
</dbReference>
<dbReference type="OrthoDB" id="10252328at2759"/>
<sequence>MLDSSPEDEDFPGRLLHQAALWDNTELLEDLLEGGQQNFLNSQDSWGRTPLHAAAITENSKCLEVLLNAGADPNIQCGPRGESKTPLHLAALHGHCRNVSTLLQHNANILLRDLNGMTAIDLADNAGHSKCVHVLKEAADSKEKTRLDIHSSIRDACSHGDVRSVQQLLLSLRDDAELIVNMSPSGANTLLFTACQVGNKEIVKILLEHGADGRYHSVTKYSPLYIACYHGHRDIVELLLLKFPELVQQHTVERWLPIHACCINGHVSVLELLFQFPYPAHIMKKYRDSTDQWEYYMPFDINERDATGQNILYVSALLGNKKLLDVILKFRVRATRISHLEDEDVTPSSESTVLSPTRRRISDGIQSIMSKLNLSRESSVELENDPNTKMICPLRVDMYCNNNTETALHAAIKGKHYDIVFALIKAGASTNAVIRAYHDINEGLSYCSVEEDVGYGQSTGLVEACRNRDAPIVDLLLKHGARDDDCKALSVAVQNCDETLIAKLLSTKAHPDPEYKINKKAMTENVNSSQFTIFSNVTNLTYSTLFPNTATMINWHNQKCNLTQIKTQWLTDASLHLNPKLKQNPKNYDIALYAITRLDVSNNNLTSIPLAVFQLYSLRYLNIAQNKIEKLPVPVPSPVKKGFRKKIANPENLGYCCPVLEELYLQDNRLDHIPEAIFRLPSLVTLVVSNNKLQHVPYDMWLAPKLKELNASFNLLKELPSGPLEAKEELDKLSFSSSDSQLSCHTEPDSESELSDIDMETKFNLSEEGIQPVRYRRKERCFL</sequence>
<dbReference type="PROSITE" id="PS50297">
    <property type="entry name" value="ANK_REP_REGION"/>
    <property type="match status" value="4"/>
</dbReference>
<reference evidence="6" key="1">
    <citation type="submission" date="2022-03" db="EMBL/GenBank/DDBJ databases">
        <authorList>
            <person name="Sayadi A."/>
        </authorList>
    </citation>
    <scope>NUCLEOTIDE SEQUENCE</scope>
</reference>
<evidence type="ECO:0000256" key="2">
    <source>
        <dbReference type="ARBA" id="ARBA00022737"/>
    </source>
</evidence>
<evidence type="ECO:0000313" key="7">
    <source>
        <dbReference type="Proteomes" id="UP001152888"/>
    </source>
</evidence>
<dbReference type="InterPro" id="IPR003591">
    <property type="entry name" value="Leu-rich_rpt_typical-subtyp"/>
</dbReference>
<feature type="repeat" description="ANK" evidence="4">
    <location>
        <begin position="186"/>
        <end position="212"/>
    </location>
</feature>
<dbReference type="SUPFAM" id="SSF52058">
    <property type="entry name" value="L domain-like"/>
    <property type="match status" value="1"/>
</dbReference>
<proteinExistence type="predicted"/>
<dbReference type="PANTHER" id="PTHR24198:SF169">
    <property type="entry name" value="NON-SPECIFIC SERINE_THREONINE PROTEIN KINASE"/>
    <property type="match status" value="1"/>
</dbReference>
<feature type="region of interest" description="Disordered" evidence="5">
    <location>
        <begin position="738"/>
        <end position="758"/>
    </location>
</feature>
<protein>
    <submittedName>
        <fullName evidence="6">Uncharacterized protein</fullName>
    </submittedName>
</protein>
<evidence type="ECO:0000256" key="1">
    <source>
        <dbReference type="ARBA" id="ARBA00022614"/>
    </source>
</evidence>
<dbReference type="Pfam" id="PF00023">
    <property type="entry name" value="Ank"/>
    <property type="match status" value="2"/>
</dbReference>
<feature type="compositionally biased region" description="Acidic residues" evidence="5">
    <location>
        <begin position="749"/>
        <end position="758"/>
    </location>
</feature>
<dbReference type="SMART" id="SM00369">
    <property type="entry name" value="LRR_TYP"/>
    <property type="match status" value="4"/>
</dbReference>
<feature type="repeat" description="ANK" evidence="4">
    <location>
        <begin position="403"/>
        <end position="435"/>
    </location>
</feature>
<organism evidence="6 7">
    <name type="scientific">Acanthoscelides obtectus</name>
    <name type="common">Bean weevil</name>
    <name type="synonym">Bruchus obtectus</name>
    <dbReference type="NCBI Taxonomy" id="200917"/>
    <lineage>
        <taxon>Eukaryota</taxon>
        <taxon>Metazoa</taxon>
        <taxon>Ecdysozoa</taxon>
        <taxon>Arthropoda</taxon>
        <taxon>Hexapoda</taxon>
        <taxon>Insecta</taxon>
        <taxon>Pterygota</taxon>
        <taxon>Neoptera</taxon>
        <taxon>Endopterygota</taxon>
        <taxon>Coleoptera</taxon>
        <taxon>Polyphaga</taxon>
        <taxon>Cucujiformia</taxon>
        <taxon>Chrysomeloidea</taxon>
        <taxon>Chrysomelidae</taxon>
        <taxon>Bruchinae</taxon>
        <taxon>Bruchini</taxon>
        <taxon>Acanthoscelides</taxon>
    </lineage>
</organism>
<name>A0A9P0PUJ0_ACAOB</name>
<dbReference type="EMBL" id="CAKOFQ010007368">
    <property type="protein sequence ID" value="CAH1999498.1"/>
    <property type="molecule type" value="Genomic_DNA"/>
</dbReference>
<evidence type="ECO:0000256" key="4">
    <source>
        <dbReference type="PROSITE-ProRule" id="PRU00023"/>
    </source>
</evidence>
<dbReference type="InterPro" id="IPR001611">
    <property type="entry name" value="Leu-rich_rpt"/>
</dbReference>
<evidence type="ECO:0000256" key="5">
    <source>
        <dbReference type="SAM" id="MobiDB-lite"/>
    </source>
</evidence>
<dbReference type="PROSITE" id="PS51450">
    <property type="entry name" value="LRR"/>
    <property type="match status" value="2"/>
</dbReference>
<comment type="caution">
    <text evidence="6">The sequence shown here is derived from an EMBL/GenBank/DDBJ whole genome shotgun (WGS) entry which is preliminary data.</text>
</comment>
<dbReference type="Pfam" id="PF13855">
    <property type="entry name" value="LRR_8"/>
    <property type="match status" value="2"/>
</dbReference>
<gene>
    <name evidence="6" type="ORF">ACAOBT_LOCUS25004</name>
</gene>
<dbReference type="SUPFAM" id="SSF48403">
    <property type="entry name" value="Ankyrin repeat"/>
    <property type="match status" value="2"/>
</dbReference>
<keyword evidence="3 4" id="KW-0040">ANK repeat</keyword>
<dbReference type="Gene3D" id="1.25.40.20">
    <property type="entry name" value="Ankyrin repeat-containing domain"/>
    <property type="match status" value="4"/>
</dbReference>
<dbReference type="InterPro" id="IPR002110">
    <property type="entry name" value="Ankyrin_rpt"/>
</dbReference>
<dbReference type="SMART" id="SM00364">
    <property type="entry name" value="LRR_BAC"/>
    <property type="match status" value="5"/>
</dbReference>
<accession>A0A9P0PUJ0</accession>
<dbReference type="AlphaFoldDB" id="A0A9P0PUJ0"/>
<dbReference type="InterPro" id="IPR032675">
    <property type="entry name" value="LRR_dom_sf"/>
</dbReference>
<dbReference type="PROSITE" id="PS50088">
    <property type="entry name" value="ANK_REPEAT"/>
    <property type="match status" value="4"/>
</dbReference>